<proteinExistence type="predicted"/>
<protein>
    <submittedName>
        <fullName evidence="3">Uncharacterized protein</fullName>
    </submittedName>
</protein>
<feature type="compositionally biased region" description="Polar residues" evidence="2">
    <location>
        <begin position="214"/>
        <end position="256"/>
    </location>
</feature>
<feature type="compositionally biased region" description="Low complexity" evidence="2">
    <location>
        <begin position="171"/>
        <end position="189"/>
    </location>
</feature>
<evidence type="ECO:0000313" key="3">
    <source>
        <dbReference type="EMBL" id="QIW98431.1"/>
    </source>
</evidence>
<accession>A0A6H0XUK2</accession>
<evidence type="ECO:0000313" key="4">
    <source>
        <dbReference type="Proteomes" id="UP000503462"/>
    </source>
</evidence>
<reference evidence="3 4" key="1">
    <citation type="journal article" date="2016" name="Sci. Rep.">
        <title>Peltaster fructicola genome reveals evolution from an invasive phytopathogen to an ectophytic parasite.</title>
        <authorList>
            <person name="Xu C."/>
            <person name="Chen H."/>
            <person name="Gleason M.L."/>
            <person name="Xu J.R."/>
            <person name="Liu H."/>
            <person name="Zhang R."/>
            <person name="Sun G."/>
        </authorList>
    </citation>
    <scope>NUCLEOTIDE SEQUENCE [LARGE SCALE GENOMIC DNA]</scope>
    <source>
        <strain evidence="3 4">LNHT1506</strain>
    </source>
</reference>
<feature type="compositionally biased region" description="Polar residues" evidence="2">
    <location>
        <begin position="122"/>
        <end position="131"/>
    </location>
</feature>
<evidence type="ECO:0000256" key="1">
    <source>
        <dbReference type="SAM" id="Coils"/>
    </source>
</evidence>
<feature type="coiled-coil region" evidence="1">
    <location>
        <begin position="457"/>
        <end position="484"/>
    </location>
</feature>
<organism evidence="3 4">
    <name type="scientific">Peltaster fructicola</name>
    <dbReference type="NCBI Taxonomy" id="286661"/>
    <lineage>
        <taxon>Eukaryota</taxon>
        <taxon>Fungi</taxon>
        <taxon>Dikarya</taxon>
        <taxon>Ascomycota</taxon>
        <taxon>Pezizomycotina</taxon>
        <taxon>Dothideomycetes</taxon>
        <taxon>Dothideomycetes incertae sedis</taxon>
        <taxon>Peltaster</taxon>
    </lineage>
</organism>
<feature type="region of interest" description="Disordered" evidence="2">
    <location>
        <begin position="109"/>
        <end position="134"/>
    </location>
</feature>
<keyword evidence="4" id="KW-1185">Reference proteome</keyword>
<feature type="region of interest" description="Disordered" evidence="2">
    <location>
        <begin position="166"/>
        <end position="366"/>
    </location>
</feature>
<dbReference type="AlphaFoldDB" id="A0A6H0XUK2"/>
<evidence type="ECO:0000256" key="2">
    <source>
        <dbReference type="SAM" id="MobiDB-lite"/>
    </source>
</evidence>
<dbReference type="EMBL" id="CP051141">
    <property type="protein sequence ID" value="QIW98431.1"/>
    <property type="molecule type" value="Genomic_DNA"/>
</dbReference>
<feature type="compositionally biased region" description="Polar residues" evidence="2">
    <location>
        <begin position="314"/>
        <end position="338"/>
    </location>
</feature>
<feature type="region of interest" description="Disordered" evidence="2">
    <location>
        <begin position="1"/>
        <end position="38"/>
    </location>
</feature>
<feature type="compositionally biased region" description="Polar residues" evidence="2">
    <location>
        <begin position="348"/>
        <end position="361"/>
    </location>
</feature>
<keyword evidence="1" id="KW-0175">Coiled coil</keyword>
<name>A0A6H0XUK2_9PEZI</name>
<feature type="compositionally biased region" description="Polar residues" evidence="2">
    <location>
        <begin position="1"/>
        <end position="11"/>
    </location>
</feature>
<sequence length="506" mass="55682">MSDSGDSTYYTASEGRSSAEDEEESATEEEGKTATVEIAETTTVDEAEIAIAEEAGPTQSELVQRIAACLIKASEAHNTPGFEEVRTWVWTLQLTKTDRENLLRQLSLGPLSTPNPPPVPASLTQDTSTHPFLNGLSFRRRQQIDGPVPSMDDDVRLAEVQLAVPHAQPEQAATTQAQATTAQTRAQRTSIASGPPQQADNLPPADVSMHHNALETSQPTASHPSNTGAINTGARNTQSSNVNSRPSYDTQPTDQSAALRAQNRALSGDTGVPTTAPKTTPMTIPSGLRSEHGPSLRDQTQPSQQRHDSPPRLQPQSSTPALPTNRATSVRDQTQSIQERPYMASRMRPQTNTLALPSTRTADPVDNTAMSRYAPSVHSSYHDYPMRYHSYSASNVAVHGTGPRLVNSRDWHRSDSYDPQQTAQRRTRWDEVLDGVDSTRAQPRSENAAREEMILAHRQAQLARSRQQQRREQLEREHAAWMRSGRLDHARATVLGRMQAQARRNL</sequence>
<gene>
    <name evidence="3" type="ORF">AMS68_003949</name>
</gene>
<feature type="compositionally biased region" description="Polar residues" evidence="2">
    <location>
        <begin position="272"/>
        <end position="283"/>
    </location>
</feature>
<dbReference type="Proteomes" id="UP000503462">
    <property type="component" value="Chromosome 3"/>
</dbReference>
<feature type="compositionally biased region" description="Polar residues" evidence="2">
    <location>
        <begin position="190"/>
        <end position="200"/>
    </location>
</feature>